<evidence type="ECO:0000313" key="3">
    <source>
        <dbReference type="Proteomes" id="UP000187609"/>
    </source>
</evidence>
<feature type="compositionally biased region" description="Polar residues" evidence="1">
    <location>
        <begin position="126"/>
        <end position="137"/>
    </location>
</feature>
<reference evidence="2" key="1">
    <citation type="submission" date="2016-11" db="EMBL/GenBank/DDBJ databases">
        <title>The genome of Nicotiana attenuata.</title>
        <authorList>
            <person name="Xu S."/>
            <person name="Brockmoeller T."/>
            <person name="Gaquerel E."/>
            <person name="Navarro A."/>
            <person name="Kuhl H."/>
            <person name="Gase K."/>
            <person name="Ling Z."/>
            <person name="Zhou W."/>
            <person name="Kreitzer C."/>
            <person name="Stanke M."/>
            <person name="Tang H."/>
            <person name="Lyons E."/>
            <person name="Pandey P."/>
            <person name="Pandey S.P."/>
            <person name="Timmermann B."/>
            <person name="Baldwin I.T."/>
        </authorList>
    </citation>
    <scope>NUCLEOTIDE SEQUENCE [LARGE SCALE GENOMIC DNA]</scope>
    <source>
        <strain evidence="2">UT</strain>
    </source>
</reference>
<accession>A0A1J6IMF5</accession>
<dbReference type="Proteomes" id="UP000187609">
    <property type="component" value="Unassembled WGS sequence"/>
</dbReference>
<dbReference type="Gramene" id="OIT06333">
    <property type="protein sequence ID" value="OIT06333"/>
    <property type="gene ID" value="A4A49_09136"/>
</dbReference>
<feature type="region of interest" description="Disordered" evidence="1">
    <location>
        <begin position="190"/>
        <end position="225"/>
    </location>
</feature>
<evidence type="ECO:0000313" key="2">
    <source>
        <dbReference type="EMBL" id="OIT06333.1"/>
    </source>
</evidence>
<dbReference type="EMBL" id="MJEQ01037184">
    <property type="protein sequence ID" value="OIT06333.1"/>
    <property type="molecule type" value="Genomic_DNA"/>
</dbReference>
<organism evidence="2 3">
    <name type="scientific">Nicotiana attenuata</name>
    <name type="common">Coyote tobacco</name>
    <dbReference type="NCBI Taxonomy" id="49451"/>
    <lineage>
        <taxon>Eukaryota</taxon>
        <taxon>Viridiplantae</taxon>
        <taxon>Streptophyta</taxon>
        <taxon>Embryophyta</taxon>
        <taxon>Tracheophyta</taxon>
        <taxon>Spermatophyta</taxon>
        <taxon>Magnoliopsida</taxon>
        <taxon>eudicotyledons</taxon>
        <taxon>Gunneridae</taxon>
        <taxon>Pentapetalae</taxon>
        <taxon>asterids</taxon>
        <taxon>lamiids</taxon>
        <taxon>Solanales</taxon>
        <taxon>Solanaceae</taxon>
        <taxon>Nicotianoideae</taxon>
        <taxon>Nicotianeae</taxon>
        <taxon>Nicotiana</taxon>
    </lineage>
</organism>
<protein>
    <submittedName>
        <fullName evidence="2">Uncharacterized protein</fullName>
    </submittedName>
</protein>
<dbReference type="AlphaFoldDB" id="A0A1J6IMF5"/>
<proteinExistence type="predicted"/>
<feature type="region of interest" description="Disordered" evidence="1">
    <location>
        <begin position="126"/>
        <end position="149"/>
    </location>
</feature>
<feature type="compositionally biased region" description="Polar residues" evidence="1">
    <location>
        <begin position="192"/>
        <end position="206"/>
    </location>
</feature>
<comment type="caution">
    <text evidence="2">The sequence shown here is derived from an EMBL/GenBank/DDBJ whole genome shotgun (WGS) entry which is preliminary data.</text>
</comment>
<keyword evidence="3" id="KW-1185">Reference proteome</keyword>
<sequence>MEGREIVGLLTIFRHSNEAKLIGPSTCNPLEIKQCTLLICGICKELGDSLDIKQDSAKISQHLYPADNEADSADSYRAIVKKNTSSASAQINRTPKPNVSTERKQNFQQLQHAEIGKLHNVITQKFGQQQRRPNSQEAAYADGQSPGLQHQCAGTQCDALLHPNAGQQQHFPISFMAGQQQQITSSLLQQQYRNASSTGSKTTSQKIKAKRHEPSSAKRVKRQEPLQMILQEEDNQKLELNLRLDIYDEAEEDELAATSGDFSPKHKKDGKILDDAPNKDVVEQQVVPRVEGQHTANVPINVTGNACNIDKGPSKPSRDVPARLALARISNVVNPIVEAYDKLAIAAKILSDGTASKKDFDRDEAPVQIAKVNEEISEKMELIQ</sequence>
<evidence type="ECO:0000256" key="1">
    <source>
        <dbReference type="SAM" id="MobiDB-lite"/>
    </source>
</evidence>
<name>A0A1J6IMF5_NICAT</name>
<gene>
    <name evidence="2" type="ORF">A4A49_09136</name>
</gene>